<sequence length="667" mass="77049">MNYEAWIWTELLAFDNTQKDQGVSEYLIKTGFIPKGICLLVSSPDFVLLHDGIKEEKILPPDICSRRGHERNEERERQEWTNYQIKSLVENLHKKGVEVYISMFTSYMMDKFHGEWMSKHPEVMQEWDFQGRSPCVNCLRRLKDGRYFEDIFIAKVIEASNDYGFDGWHGPDGYGPLSSGALPYTDCSDDMMGQFAAYYKKPLPDIVTCDSIIRIPTVRTLQDRMNWLWSNLRKEWIDFNVTRWETFWKKMVDALHKNGKKALINSAWTRACFEAMYRYGIDYRRITNTGVDYMVVETVAEGLSLINESIKRNLHHDFLAMLMEIKAFAPDMKLLFLHGVKDVVEEFNLLSHAPTSLERDCYSLANIYYQDKEKLPRRAVDGLLVCLGDGITSEEWEWLKTRWDLSFAAKSRKSGELTFVWSDNAFYELLDDYIRNGTWSSHLTAFHLMERGIQIQTGARIENVEFLKGPLLIPCSHLLPDSELKNILAYENGPLILIGNLEAEQIPSNSVFIKCGDMACAIINSSMKRQSVIIPYFSGKFIEEKVPLSFKEDISWCEVLELFWVSASEFISSAIEEYNSEKGLTSCTCISENNKVTLMSSQIDEHKIHLAVKNTDRHYLKREISITKKPDKIKIQGKYPATELACNNNKFSVRIPPHGIIILEISI</sequence>
<protein>
    <recommendedName>
        <fullName evidence="3">Beta-galactosidase trimerisation domain-containing protein</fullName>
    </recommendedName>
</protein>
<comment type="caution">
    <text evidence="1">The sequence shown here is derived from an EMBL/GenBank/DDBJ whole genome shotgun (WGS) entry which is preliminary data.</text>
</comment>
<gene>
    <name evidence="1" type="ORF">UT30_C0008G0028</name>
</gene>
<accession>A0A0G0MVD6</accession>
<dbReference type="EMBL" id="LBWG01000008">
    <property type="protein sequence ID" value="KKR04406.1"/>
    <property type="molecule type" value="Genomic_DNA"/>
</dbReference>
<dbReference type="AlphaFoldDB" id="A0A0G0MVD6"/>
<evidence type="ECO:0000313" key="2">
    <source>
        <dbReference type="Proteomes" id="UP000033935"/>
    </source>
</evidence>
<name>A0A0G0MVD6_9BACT</name>
<proteinExistence type="predicted"/>
<organism evidence="1 2">
    <name type="scientific">Candidatus Uhrbacteria bacterium GW2011_GWF2_39_13</name>
    <dbReference type="NCBI Taxonomy" id="1618995"/>
    <lineage>
        <taxon>Bacteria</taxon>
        <taxon>Candidatus Uhriibacteriota</taxon>
    </lineage>
</organism>
<reference evidence="1 2" key="1">
    <citation type="journal article" date="2015" name="Nature">
        <title>rRNA introns, odd ribosomes, and small enigmatic genomes across a large radiation of phyla.</title>
        <authorList>
            <person name="Brown C.T."/>
            <person name="Hug L.A."/>
            <person name="Thomas B.C."/>
            <person name="Sharon I."/>
            <person name="Castelle C.J."/>
            <person name="Singh A."/>
            <person name="Wilkins M.J."/>
            <person name="Williams K.H."/>
            <person name="Banfield J.F."/>
        </authorList>
    </citation>
    <scope>NUCLEOTIDE SEQUENCE [LARGE SCALE GENOMIC DNA]</scope>
</reference>
<dbReference type="Proteomes" id="UP000033935">
    <property type="component" value="Unassembled WGS sequence"/>
</dbReference>
<evidence type="ECO:0000313" key="1">
    <source>
        <dbReference type="EMBL" id="KKR04406.1"/>
    </source>
</evidence>
<evidence type="ECO:0008006" key="3">
    <source>
        <dbReference type="Google" id="ProtNLM"/>
    </source>
</evidence>